<feature type="domain" description="Metallo-beta-lactamase" evidence="1">
    <location>
        <begin position="70"/>
        <end position="273"/>
    </location>
</feature>
<evidence type="ECO:0000259" key="1">
    <source>
        <dbReference type="Pfam" id="PF12706"/>
    </source>
</evidence>
<dbReference type="PANTHER" id="PTHR42663">
    <property type="entry name" value="HYDROLASE C777.06C-RELATED-RELATED"/>
    <property type="match status" value="1"/>
</dbReference>
<name>A0A2D0N0G4_FLAN2</name>
<keyword evidence="2" id="KW-0378">Hydrolase</keyword>
<dbReference type="CDD" id="cd07715">
    <property type="entry name" value="TaR3-like_MBL-fold"/>
    <property type="match status" value="1"/>
</dbReference>
<accession>A0A2D0N0G4</accession>
<dbReference type="AlphaFoldDB" id="A0A2D0N0G4"/>
<evidence type="ECO:0000313" key="2">
    <source>
        <dbReference type="EMBL" id="PHN01639.1"/>
    </source>
</evidence>
<dbReference type="Proteomes" id="UP000223913">
    <property type="component" value="Unassembled WGS sequence"/>
</dbReference>
<dbReference type="InterPro" id="IPR001279">
    <property type="entry name" value="Metallo-B-lactamas"/>
</dbReference>
<organism evidence="2 3">
    <name type="scientific">Flavilitoribacter nigricans (strain ATCC 23147 / DSM 23189 / NBRC 102662 / NCIMB 1420 / SS-2)</name>
    <name type="common">Lewinella nigricans</name>
    <dbReference type="NCBI Taxonomy" id="1122177"/>
    <lineage>
        <taxon>Bacteria</taxon>
        <taxon>Pseudomonadati</taxon>
        <taxon>Bacteroidota</taxon>
        <taxon>Saprospiria</taxon>
        <taxon>Saprospirales</taxon>
        <taxon>Lewinellaceae</taxon>
        <taxon>Flavilitoribacter</taxon>
    </lineage>
</organism>
<comment type="caution">
    <text evidence="2">The sequence shown here is derived from an EMBL/GenBank/DDBJ whole genome shotgun (WGS) entry which is preliminary data.</text>
</comment>
<dbReference type="EMBL" id="PDUD01000051">
    <property type="protein sequence ID" value="PHN01639.1"/>
    <property type="molecule type" value="Genomic_DNA"/>
</dbReference>
<dbReference type="OrthoDB" id="9781189at2"/>
<keyword evidence="3" id="KW-1185">Reference proteome</keyword>
<dbReference type="PANTHER" id="PTHR42663:SF4">
    <property type="entry name" value="SLL1036 PROTEIN"/>
    <property type="match status" value="1"/>
</dbReference>
<dbReference type="Gene3D" id="3.60.15.10">
    <property type="entry name" value="Ribonuclease Z/Hydroxyacylglutathione hydrolase-like"/>
    <property type="match status" value="1"/>
</dbReference>
<gene>
    <name evidence="2" type="ORF">CRP01_36080</name>
</gene>
<protein>
    <submittedName>
        <fullName evidence="2">MBL fold metallo-hydrolase</fullName>
    </submittedName>
</protein>
<proteinExistence type="predicted"/>
<dbReference type="InterPro" id="IPR036866">
    <property type="entry name" value="RibonucZ/Hydroxyglut_hydro"/>
</dbReference>
<sequence>MGIGIPTGGKLPVRQYLIGRDMKEEPVWQIRFYGARGSTPVCEKGFQLFGGNTTCIYADLLINDRSKMIVIFDAGTGIRKLGREIMQGLLPETEFIFLVFTHFHWDHIQGFPFFDPAYDPNKKIAIFFPRDEMKDQDLKHIFEVQMQKEYFPVPLNRMGADLQFFTAEEYENYLKMEEYVDFKYLMHCHPSGAFSYRMEACGRSVVICTDLEHGTSINPEVVAFCRDADLLIHDAQYTDEQLNEHRGWGHSSYSQAVAVAELANAKQLIFTHHDPDHDDEFLLAVVEKYQKIFPNCALAREGMEVCV</sequence>
<reference evidence="2 3" key="1">
    <citation type="submission" date="2017-10" db="EMBL/GenBank/DDBJ databases">
        <title>The draft genome sequence of Lewinella nigricans NBRC 102662.</title>
        <authorList>
            <person name="Wang K."/>
        </authorList>
    </citation>
    <scope>NUCLEOTIDE SEQUENCE [LARGE SCALE GENOMIC DNA]</scope>
    <source>
        <strain evidence="2 3">NBRC 102662</strain>
    </source>
</reference>
<dbReference type="GO" id="GO:0016787">
    <property type="term" value="F:hydrolase activity"/>
    <property type="evidence" value="ECO:0007669"/>
    <property type="project" value="UniProtKB-KW"/>
</dbReference>
<dbReference type="SUPFAM" id="SSF56281">
    <property type="entry name" value="Metallo-hydrolase/oxidoreductase"/>
    <property type="match status" value="1"/>
</dbReference>
<dbReference type="Pfam" id="PF12706">
    <property type="entry name" value="Lactamase_B_2"/>
    <property type="match status" value="1"/>
</dbReference>
<evidence type="ECO:0000313" key="3">
    <source>
        <dbReference type="Proteomes" id="UP000223913"/>
    </source>
</evidence>